<dbReference type="Proteomes" id="UP000006844">
    <property type="component" value="Chromosome"/>
</dbReference>
<evidence type="ECO:0000256" key="3">
    <source>
        <dbReference type="ARBA" id="ARBA00022989"/>
    </source>
</evidence>
<evidence type="ECO:0000256" key="2">
    <source>
        <dbReference type="ARBA" id="ARBA00022692"/>
    </source>
</evidence>
<evidence type="ECO:0000259" key="6">
    <source>
        <dbReference type="Pfam" id="PF13664"/>
    </source>
</evidence>
<proteinExistence type="predicted"/>
<feature type="transmembrane region" description="Helical" evidence="5">
    <location>
        <begin position="52"/>
        <end position="70"/>
    </location>
</feature>
<dbReference type="RefSeq" id="WP_013568041.1">
    <property type="nucleotide sequence ID" value="NC_014963.1"/>
</dbReference>
<keyword evidence="2 5" id="KW-0812">Transmembrane</keyword>
<accession>E8V1M7</accession>
<comment type="subcellular location">
    <subcellularLocation>
        <location evidence="1">Membrane</location>
    </subcellularLocation>
</comment>
<sequence length="161" mass="17224">MLTLARTLRLFALILWLGSILFFGAVLAPTAFRVLPSSQLAGLVVGASLHSLHAIGLWCGVAIILAVRLLKQHAYKIYGQIGLAVAMMALTYASNVFILIPMERDRAAASGYITALMPDSPLRRDFDARHAWSTRVEGAVLLAGLALTILVAAEPAGKELS</sequence>
<dbReference type="GO" id="GO:0016020">
    <property type="term" value="C:membrane"/>
    <property type="evidence" value="ECO:0007669"/>
    <property type="project" value="UniProtKB-SubCell"/>
</dbReference>
<keyword evidence="3 5" id="KW-1133">Transmembrane helix</keyword>
<evidence type="ECO:0000256" key="5">
    <source>
        <dbReference type="SAM" id="Phobius"/>
    </source>
</evidence>
<name>E8V1M7_TERSS</name>
<dbReference type="eggNOG" id="ENOG5033759">
    <property type="taxonomic scope" value="Bacteria"/>
</dbReference>
<dbReference type="Pfam" id="PF13664">
    <property type="entry name" value="DUF4149"/>
    <property type="match status" value="1"/>
</dbReference>
<dbReference type="KEGG" id="tsa:AciPR4_1485"/>
<gene>
    <name evidence="7" type="ordered locus">AciPR4_1485</name>
</gene>
<evidence type="ECO:0000313" key="8">
    <source>
        <dbReference type="Proteomes" id="UP000006844"/>
    </source>
</evidence>
<feature type="domain" description="TMEM205-like" evidence="6">
    <location>
        <begin position="12"/>
        <end position="102"/>
    </location>
</feature>
<dbReference type="STRING" id="401053.AciPR4_1485"/>
<feature type="transmembrane region" description="Helical" evidence="5">
    <location>
        <begin position="12"/>
        <end position="32"/>
    </location>
</feature>
<dbReference type="EMBL" id="CP002467">
    <property type="protein sequence ID" value="ADV82308.1"/>
    <property type="molecule type" value="Genomic_DNA"/>
</dbReference>
<evidence type="ECO:0000313" key="7">
    <source>
        <dbReference type="EMBL" id="ADV82308.1"/>
    </source>
</evidence>
<evidence type="ECO:0000256" key="4">
    <source>
        <dbReference type="ARBA" id="ARBA00023136"/>
    </source>
</evidence>
<feature type="transmembrane region" description="Helical" evidence="5">
    <location>
        <begin position="132"/>
        <end position="153"/>
    </location>
</feature>
<organism evidence="7 8">
    <name type="scientific">Terriglobus saanensis (strain ATCC BAA-1853 / DSM 23119 / SP1PR4)</name>
    <dbReference type="NCBI Taxonomy" id="401053"/>
    <lineage>
        <taxon>Bacteria</taxon>
        <taxon>Pseudomonadati</taxon>
        <taxon>Acidobacteriota</taxon>
        <taxon>Terriglobia</taxon>
        <taxon>Terriglobales</taxon>
        <taxon>Acidobacteriaceae</taxon>
        <taxon>Terriglobus</taxon>
    </lineage>
</organism>
<keyword evidence="8" id="KW-1185">Reference proteome</keyword>
<dbReference type="AlphaFoldDB" id="E8V1M7"/>
<protein>
    <recommendedName>
        <fullName evidence="6">TMEM205-like domain-containing protein</fullName>
    </recommendedName>
</protein>
<evidence type="ECO:0000256" key="1">
    <source>
        <dbReference type="ARBA" id="ARBA00004370"/>
    </source>
</evidence>
<keyword evidence="4 5" id="KW-0472">Membrane</keyword>
<dbReference type="HOGENOM" id="CLU_1524404_0_0_0"/>
<feature type="transmembrane region" description="Helical" evidence="5">
    <location>
        <begin position="77"/>
        <end position="100"/>
    </location>
</feature>
<dbReference type="OrthoDB" id="121934at2"/>
<reference evidence="7 8" key="1">
    <citation type="journal article" date="2012" name="Stand. Genomic Sci.">
        <title>Complete genome sequence of Terriglobus saanensis type strain SP1PR4(T), an Acidobacteria from tundra soil.</title>
        <authorList>
            <person name="Rawat S.R."/>
            <person name="Mannisto M.K."/>
            <person name="Starovoytov V."/>
            <person name="Goodwin L."/>
            <person name="Nolan M."/>
            <person name="Hauser L."/>
            <person name="Land M."/>
            <person name="Davenport K.W."/>
            <person name="Woyke T."/>
            <person name="Haggblom M.M."/>
        </authorList>
    </citation>
    <scope>NUCLEOTIDE SEQUENCE</scope>
    <source>
        <strain evidence="8">ATCC BAA-1853 / DSM 23119 / SP1PR4</strain>
    </source>
</reference>
<dbReference type="InterPro" id="IPR025423">
    <property type="entry name" value="TMEM205-like"/>
</dbReference>